<organism evidence="1 2">
    <name type="scientific">Mucor circinelloides f. circinelloides (strain 1006PhL)</name>
    <name type="common">Mucormycosis agent</name>
    <name type="synonym">Calyptromyces circinelloides</name>
    <dbReference type="NCBI Taxonomy" id="1220926"/>
    <lineage>
        <taxon>Eukaryota</taxon>
        <taxon>Fungi</taxon>
        <taxon>Fungi incertae sedis</taxon>
        <taxon>Mucoromycota</taxon>
        <taxon>Mucoromycotina</taxon>
        <taxon>Mucoromycetes</taxon>
        <taxon>Mucorales</taxon>
        <taxon>Mucorineae</taxon>
        <taxon>Mucoraceae</taxon>
        <taxon>Mucor</taxon>
    </lineage>
</organism>
<protein>
    <submittedName>
        <fullName evidence="1">Uncharacterized protein</fullName>
    </submittedName>
</protein>
<keyword evidence="2" id="KW-1185">Reference proteome</keyword>
<accession>S2IZ41</accession>
<dbReference type="InParanoid" id="S2IZ41"/>
<evidence type="ECO:0000313" key="1">
    <source>
        <dbReference type="EMBL" id="EPB83051.1"/>
    </source>
</evidence>
<dbReference type="EMBL" id="KE124086">
    <property type="protein sequence ID" value="EPB83051.1"/>
    <property type="molecule type" value="Genomic_DNA"/>
</dbReference>
<reference evidence="2" key="1">
    <citation type="submission" date="2013-05" db="EMBL/GenBank/DDBJ databases">
        <title>The Genome sequence of Mucor circinelloides f. circinelloides 1006PhL.</title>
        <authorList>
            <consortium name="The Broad Institute Genomics Platform"/>
            <person name="Cuomo C."/>
            <person name="Earl A."/>
            <person name="Findley K."/>
            <person name="Lee S.C."/>
            <person name="Walker B."/>
            <person name="Young S."/>
            <person name="Zeng Q."/>
            <person name="Gargeya S."/>
            <person name="Fitzgerald M."/>
            <person name="Haas B."/>
            <person name="Abouelleil A."/>
            <person name="Allen A.W."/>
            <person name="Alvarado L."/>
            <person name="Arachchi H.M."/>
            <person name="Berlin A.M."/>
            <person name="Chapman S.B."/>
            <person name="Gainer-Dewar J."/>
            <person name="Goldberg J."/>
            <person name="Griggs A."/>
            <person name="Gujja S."/>
            <person name="Hansen M."/>
            <person name="Howarth C."/>
            <person name="Imamovic A."/>
            <person name="Ireland A."/>
            <person name="Larimer J."/>
            <person name="McCowan C."/>
            <person name="Murphy C."/>
            <person name="Pearson M."/>
            <person name="Poon T.W."/>
            <person name="Priest M."/>
            <person name="Roberts A."/>
            <person name="Saif S."/>
            <person name="Shea T."/>
            <person name="Sisk P."/>
            <person name="Sykes S."/>
            <person name="Wortman J."/>
            <person name="Nusbaum C."/>
            <person name="Birren B."/>
        </authorList>
    </citation>
    <scope>NUCLEOTIDE SEQUENCE [LARGE SCALE GENOMIC DNA]</scope>
    <source>
        <strain evidence="2">1006PhL</strain>
    </source>
</reference>
<dbReference type="AlphaFoldDB" id="S2IZ41"/>
<proteinExistence type="predicted"/>
<dbReference type="Proteomes" id="UP000014254">
    <property type="component" value="Unassembled WGS sequence"/>
</dbReference>
<evidence type="ECO:0000313" key="2">
    <source>
        <dbReference type="Proteomes" id="UP000014254"/>
    </source>
</evidence>
<sequence length="56" mass="6210">MGPSLRLPAHLRLSPTSWRLFWSMEIPAKALYINTLVASSLARSCCISFLVSSNCL</sequence>
<gene>
    <name evidence="1" type="ORF">HMPREF1544_10188</name>
</gene>
<dbReference type="VEuPathDB" id="FungiDB:HMPREF1544_10188"/>
<name>S2IZ41_MUCC1</name>